<dbReference type="PANTHER" id="PTHR12993">
    <property type="entry name" value="N-ACETYLGLUCOSAMINYL-PHOSPHATIDYLINOSITOL DE-N-ACETYLASE-RELATED"/>
    <property type="match status" value="1"/>
</dbReference>
<sequence>MNLEKERLLVISPHADDEVMGCFGLINKIKKGGGQVYVQVLSLGGFDKFEGTRITKEDWRDEVSKVSKFLNIDKYEIAHYNDEIIHIDTMPQQELIELLGFRSKIAISKIKPTIVAIPTIFSTHQDHTQAYKVAIAALRPHSQKTSHLPHLVVSYESPEYYFWSAASEFGKFSPNFYVNLTKNDINKKIKAMNIYKTQIRPEQRDGSSLTALARIRGNEIGLDYAEAYHIHRFFI</sequence>
<dbReference type="SUPFAM" id="SSF102588">
    <property type="entry name" value="LmbE-like"/>
    <property type="match status" value="1"/>
</dbReference>
<dbReference type="Proteomes" id="UP000509478">
    <property type="component" value="Chromosome"/>
</dbReference>
<dbReference type="Gene3D" id="3.40.50.10320">
    <property type="entry name" value="LmbE-like"/>
    <property type="match status" value="1"/>
</dbReference>
<dbReference type="RefSeq" id="WP_179371817.1">
    <property type="nucleotide sequence ID" value="NZ_CP026995.1"/>
</dbReference>
<evidence type="ECO:0000313" key="1">
    <source>
        <dbReference type="EMBL" id="QLH05755.1"/>
    </source>
</evidence>
<dbReference type="GeneID" id="56066523"/>
<dbReference type="InterPro" id="IPR003737">
    <property type="entry name" value="GlcNAc_PI_deacetylase-related"/>
</dbReference>
<dbReference type="AlphaFoldDB" id="A0A7D5M424"/>
<dbReference type="OrthoDB" id="70547at2157"/>
<dbReference type="Pfam" id="PF02585">
    <property type="entry name" value="PIG-L"/>
    <property type="match status" value="1"/>
</dbReference>
<dbReference type="GO" id="GO:0016811">
    <property type="term" value="F:hydrolase activity, acting on carbon-nitrogen (but not peptide) bonds, in linear amides"/>
    <property type="evidence" value="ECO:0007669"/>
    <property type="project" value="TreeGrafter"/>
</dbReference>
<evidence type="ECO:0008006" key="3">
    <source>
        <dbReference type="Google" id="ProtNLM"/>
    </source>
</evidence>
<organism evidence="1 2">
    <name type="scientific">Nitrosopumilus ureiphilus</name>
    <dbReference type="NCBI Taxonomy" id="1470067"/>
    <lineage>
        <taxon>Archaea</taxon>
        <taxon>Nitrososphaerota</taxon>
        <taxon>Nitrososphaeria</taxon>
        <taxon>Nitrosopumilales</taxon>
        <taxon>Nitrosopumilaceae</taxon>
        <taxon>Nitrosopumilus</taxon>
    </lineage>
</organism>
<dbReference type="InterPro" id="IPR024078">
    <property type="entry name" value="LmbE-like_dom_sf"/>
</dbReference>
<dbReference type="PANTHER" id="PTHR12993:SF11">
    <property type="entry name" value="N-ACETYLGLUCOSAMINYL-PHOSPHATIDYLINOSITOL DE-N-ACETYLASE"/>
    <property type="match status" value="1"/>
</dbReference>
<name>A0A7D5M424_9ARCH</name>
<dbReference type="EMBL" id="CP026995">
    <property type="protein sequence ID" value="QLH05755.1"/>
    <property type="molecule type" value="Genomic_DNA"/>
</dbReference>
<accession>A0A7D5M424</accession>
<reference evidence="1 2" key="1">
    <citation type="submission" date="2018-02" db="EMBL/GenBank/DDBJ databases">
        <title>Complete genome of Nitrosopumilus ureaphilus PS0.</title>
        <authorList>
            <person name="Qin W."/>
            <person name="Zheng Y."/>
            <person name="Stahl D.A."/>
        </authorList>
    </citation>
    <scope>NUCLEOTIDE SEQUENCE [LARGE SCALE GENOMIC DNA]</scope>
    <source>
        <strain evidence="1 2">PS0</strain>
    </source>
</reference>
<dbReference type="KEGG" id="nue:C5F50_00640"/>
<keyword evidence="2" id="KW-1185">Reference proteome</keyword>
<gene>
    <name evidence="1" type="ORF">C5F50_00640</name>
</gene>
<evidence type="ECO:0000313" key="2">
    <source>
        <dbReference type="Proteomes" id="UP000509478"/>
    </source>
</evidence>
<proteinExistence type="predicted"/>
<protein>
    <recommendedName>
        <fullName evidence="3">PIG-L family deacetylase</fullName>
    </recommendedName>
</protein>